<accession>A0A8S1GQE7</accession>
<dbReference type="InterPro" id="IPR002591">
    <property type="entry name" value="Phosphodiest/P_Trfase"/>
</dbReference>
<keyword evidence="3" id="KW-0732">Signal</keyword>
<dbReference type="PANTHER" id="PTHR10151">
    <property type="entry name" value="ECTONUCLEOTIDE PYROPHOSPHATASE/PHOSPHODIESTERASE"/>
    <property type="match status" value="1"/>
</dbReference>
<dbReference type="Pfam" id="PF01663">
    <property type="entry name" value="Phosphodiest"/>
    <property type="match status" value="1"/>
</dbReference>
<gene>
    <name evidence="4" type="ORF">CAUJ_LOCUS1090</name>
</gene>
<name>A0A8S1GQE7_9PELO</name>
<evidence type="ECO:0000256" key="1">
    <source>
        <dbReference type="SAM" id="MobiDB-lite"/>
    </source>
</evidence>
<keyword evidence="2" id="KW-0812">Transmembrane</keyword>
<dbReference type="Gene3D" id="3.40.720.10">
    <property type="entry name" value="Alkaline Phosphatase, subunit A"/>
    <property type="match status" value="1"/>
</dbReference>
<dbReference type="Proteomes" id="UP000835052">
    <property type="component" value="Unassembled WGS sequence"/>
</dbReference>
<keyword evidence="2" id="KW-0472">Membrane</keyword>
<evidence type="ECO:0000313" key="4">
    <source>
        <dbReference type="EMBL" id="CAD6185171.1"/>
    </source>
</evidence>
<evidence type="ECO:0000313" key="5">
    <source>
        <dbReference type="Proteomes" id="UP000835052"/>
    </source>
</evidence>
<dbReference type="InterPro" id="IPR017850">
    <property type="entry name" value="Alkaline_phosphatase_core_sf"/>
</dbReference>
<protein>
    <recommendedName>
        <fullName evidence="6">Ectonucleotide pyrophosphatase/phosphodiesterase family member 6</fullName>
    </recommendedName>
</protein>
<feature type="chain" id="PRO_5035790339" description="Ectonucleotide pyrophosphatase/phosphodiesterase family member 6" evidence="3">
    <location>
        <begin position="18"/>
        <end position="465"/>
    </location>
</feature>
<comment type="caution">
    <text evidence="4">The sequence shown here is derived from an EMBL/GenBank/DDBJ whole genome shotgun (WGS) entry which is preliminary data.</text>
</comment>
<keyword evidence="2" id="KW-1133">Transmembrane helix</keyword>
<dbReference type="AlphaFoldDB" id="A0A8S1GQE7"/>
<dbReference type="PANTHER" id="PTHR10151:SF111">
    <property type="entry name" value="CHOLINE-SPECIFIC GLYCEROPHOSPHODIESTER PHOSPHODIESTERASE"/>
    <property type="match status" value="1"/>
</dbReference>
<feature type="transmembrane region" description="Helical" evidence="2">
    <location>
        <begin position="446"/>
        <end position="464"/>
    </location>
</feature>
<feature type="region of interest" description="Disordered" evidence="1">
    <location>
        <begin position="353"/>
        <end position="373"/>
    </location>
</feature>
<evidence type="ECO:0000256" key="2">
    <source>
        <dbReference type="SAM" id="Phobius"/>
    </source>
</evidence>
<dbReference type="OrthoDB" id="415411at2759"/>
<evidence type="ECO:0000256" key="3">
    <source>
        <dbReference type="SAM" id="SignalP"/>
    </source>
</evidence>
<reference evidence="4" key="1">
    <citation type="submission" date="2020-10" db="EMBL/GenBank/DDBJ databases">
        <authorList>
            <person name="Kikuchi T."/>
        </authorList>
    </citation>
    <scope>NUCLEOTIDE SEQUENCE</scope>
    <source>
        <strain evidence="4">NKZ352</strain>
    </source>
</reference>
<evidence type="ECO:0008006" key="6">
    <source>
        <dbReference type="Google" id="ProtNLM"/>
    </source>
</evidence>
<dbReference type="SUPFAM" id="SSF53649">
    <property type="entry name" value="Alkaline phosphatase-like"/>
    <property type="match status" value="1"/>
</dbReference>
<dbReference type="EMBL" id="CAJGYM010000002">
    <property type="protein sequence ID" value="CAD6185171.1"/>
    <property type="molecule type" value="Genomic_DNA"/>
</dbReference>
<proteinExistence type="predicted"/>
<sequence length="465" mass="52856">MLIKVVLFGLLIAQSLGKEPAGQNLIVILVDGFGAHLFNNTPVEATKALREIGEKGVQADYVTPVFPTHTWPQWMSLATGLYTENHGFTADYMWDRKSNLTFERGTGPNDTDEKWWLDAKAPFWYTAAKAGVDLSCFWFAHCHLPYYDVIALVEEQYRADLDIPEQTDSIRSIFPKIVNRITKYQSYKQQMFLLRYAKIGEAQKNNPVNSAEITNAIKDFDAVVADLTKTLEEKDLFTSTNVVILSDHGYAPLAKEEQFFLEQCLPDFSLVKKVVNAHSVVMVFTEPEDEGTVHYEFSVCELWSPMGDYDENDAPFVKTYKMSELPEELHWKNSRFMSGVVLITKPGTSVVTKELPTVPNAGDPSIDARQTSGWEPSHEEMRGIFFARGSAFRVNERFGPIEIVDVYQMLLNILSIEPAHPHNGSWSNVEGMLTEDWEKRGPENGIFFEISYILIFSILFFLILQ</sequence>
<keyword evidence="5" id="KW-1185">Reference proteome</keyword>
<organism evidence="4 5">
    <name type="scientific">Caenorhabditis auriculariae</name>
    <dbReference type="NCBI Taxonomy" id="2777116"/>
    <lineage>
        <taxon>Eukaryota</taxon>
        <taxon>Metazoa</taxon>
        <taxon>Ecdysozoa</taxon>
        <taxon>Nematoda</taxon>
        <taxon>Chromadorea</taxon>
        <taxon>Rhabditida</taxon>
        <taxon>Rhabditina</taxon>
        <taxon>Rhabditomorpha</taxon>
        <taxon>Rhabditoidea</taxon>
        <taxon>Rhabditidae</taxon>
        <taxon>Peloderinae</taxon>
        <taxon>Caenorhabditis</taxon>
    </lineage>
</organism>
<dbReference type="CDD" id="cd16018">
    <property type="entry name" value="Enpp"/>
    <property type="match status" value="1"/>
</dbReference>
<feature type="signal peptide" evidence="3">
    <location>
        <begin position="1"/>
        <end position="17"/>
    </location>
</feature>